<evidence type="ECO:0000313" key="2">
    <source>
        <dbReference type="EMBL" id="CAK9046256.1"/>
    </source>
</evidence>
<proteinExistence type="predicted"/>
<protein>
    <submittedName>
        <fullName evidence="2">Ultraviolet-B receptor UVR8</fullName>
    </submittedName>
</protein>
<evidence type="ECO:0000313" key="3">
    <source>
        <dbReference type="Proteomes" id="UP001642464"/>
    </source>
</evidence>
<dbReference type="SUPFAM" id="SSF49899">
    <property type="entry name" value="Concanavalin A-like lectins/glucanases"/>
    <property type="match status" value="1"/>
</dbReference>
<dbReference type="InterPro" id="IPR000626">
    <property type="entry name" value="Ubiquitin-like_dom"/>
</dbReference>
<organism evidence="2 3">
    <name type="scientific">Durusdinium trenchii</name>
    <dbReference type="NCBI Taxonomy" id="1381693"/>
    <lineage>
        <taxon>Eukaryota</taxon>
        <taxon>Sar</taxon>
        <taxon>Alveolata</taxon>
        <taxon>Dinophyceae</taxon>
        <taxon>Suessiales</taxon>
        <taxon>Symbiodiniaceae</taxon>
        <taxon>Durusdinium</taxon>
    </lineage>
</organism>
<keyword evidence="2" id="KW-0675">Receptor</keyword>
<name>A0ABP0M455_9DINO</name>
<dbReference type="CDD" id="cd17039">
    <property type="entry name" value="Ubl_ubiquitin_like"/>
    <property type="match status" value="1"/>
</dbReference>
<sequence>MASLRVRNLAGSLLLETQVPKTLDDTDASLKDLMEEVSTAWGVPSDLIKLVYNGMPLESLEALEGMSAELVAVIDESPLYTWDIERNPDKNRLSVSGAAVTFERIDPIEDYVNVLSQSPVRQGIHFVEFHMHSVLDEQWCGVTMFPDRAGCRGGLVPGCFYYSGRQYASKGALDAFRERQHVLDFSHVQNGDVIGLLLDADRHVALFSLNGKFQGGCRLPDLPMYFCTALDEEGDTVELMRCPVEDFPVKLDDVISTPRFVNRDLYEGEGPRHVARLSPPIDWLDSDVGSSDDL</sequence>
<dbReference type="Proteomes" id="UP001642464">
    <property type="component" value="Unassembled WGS sequence"/>
</dbReference>
<dbReference type="EMBL" id="CAXAMM010019691">
    <property type="protein sequence ID" value="CAK9046256.1"/>
    <property type="molecule type" value="Genomic_DNA"/>
</dbReference>
<dbReference type="InterPro" id="IPR043136">
    <property type="entry name" value="B30.2/SPRY_sf"/>
</dbReference>
<gene>
    <name evidence="2" type="ORF">SCF082_LOCUS26063</name>
</gene>
<comment type="caution">
    <text evidence="2">The sequence shown here is derived from an EMBL/GenBank/DDBJ whole genome shotgun (WGS) entry which is preliminary data.</text>
</comment>
<dbReference type="InterPro" id="IPR013320">
    <property type="entry name" value="ConA-like_dom_sf"/>
</dbReference>
<accession>A0ABP0M455</accession>
<feature type="domain" description="Ubiquitin-like" evidence="1">
    <location>
        <begin position="2"/>
        <end position="64"/>
    </location>
</feature>
<dbReference type="Gene3D" id="2.60.120.920">
    <property type="match status" value="1"/>
</dbReference>
<reference evidence="2 3" key="1">
    <citation type="submission" date="2024-02" db="EMBL/GenBank/DDBJ databases">
        <authorList>
            <person name="Chen Y."/>
            <person name="Shah S."/>
            <person name="Dougan E. K."/>
            <person name="Thang M."/>
            <person name="Chan C."/>
        </authorList>
    </citation>
    <scope>NUCLEOTIDE SEQUENCE [LARGE SCALE GENOMIC DNA]</scope>
</reference>
<evidence type="ECO:0000259" key="1">
    <source>
        <dbReference type="PROSITE" id="PS50053"/>
    </source>
</evidence>
<dbReference type="PROSITE" id="PS50053">
    <property type="entry name" value="UBIQUITIN_2"/>
    <property type="match status" value="1"/>
</dbReference>
<keyword evidence="3" id="KW-1185">Reference proteome</keyword>